<organism evidence="2 3">
    <name type="scientific">Fukomys damarensis</name>
    <name type="common">Damaraland mole rat</name>
    <name type="synonym">Cryptomys damarensis</name>
    <dbReference type="NCBI Taxonomy" id="885580"/>
    <lineage>
        <taxon>Eukaryota</taxon>
        <taxon>Metazoa</taxon>
        <taxon>Chordata</taxon>
        <taxon>Craniata</taxon>
        <taxon>Vertebrata</taxon>
        <taxon>Euteleostomi</taxon>
        <taxon>Mammalia</taxon>
        <taxon>Eutheria</taxon>
        <taxon>Euarchontoglires</taxon>
        <taxon>Glires</taxon>
        <taxon>Rodentia</taxon>
        <taxon>Hystricomorpha</taxon>
        <taxon>Bathyergidae</taxon>
        <taxon>Fukomys</taxon>
    </lineage>
</organism>
<name>A0A091DLK3_FUKDA</name>
<dbReference type="Proteomes" id="UP000028990">
    <property type="component" value="Unassembled WGS sequence"/>
</dbReference>
<dbReference type="EMBL" id="KN122294">
    <property type="protein sequence ID" value="KFO31343.1"/>
    <property type="molecule type" value="Genomic_DNA"/>
</dbReference>
<sequence length="217" mass="23788">MLLQTRPRRPPGVDPDQRGGNRIDNRNHQERRSKVALPGLVQKNLLMLCSAPVLSQDLNANNAKRLGRAQPLQLTLIRRFWRSGPTLLIAALQLCFSTSLRGQVNWEASRNGRSVVRCNDLVPLSKREPVSKKPITILATVIWTLIAIGGTRDVERQLPAQRWGLCEAAHVPGRLAACLRAGPLGSQGFSSVTSLRCQLPAEKAPEASGIFSVLPKS</sequence>
<feature type="compositionally biased region" description="Basic and acidic residues" evidence="1">
    <location>
        <begin position="15"/>
        <end position="32"/>
    </location>
</feature>
<keyword evidence="3" id="KW-1185">Reference proteome</keyword>
<reference evidence="2 3" key="1">
    <citation type="submission" date="2013-11" db="EMBL/GenBank/DDBJ databases">
        <title>The Damaraland mole rat (Fukomys damarensis) genome and evolution of African mole rats.</title>
        <authorList>
            <person name="Gladyshev V.N."/>
            <person name="Fang X."/>
        </authorList>
    </citation>
    <scope>NUCLEOTIDE SEQUENCE [LARGE SCALE GENOMIC DNA]</scope>
    <source>
        <tissue evidence="2">Liver</tissue>
    </source>
</reference>
<accession>A0A091DLK3</accession>
<dbReference type="AlphaFoldDB" id="A0A091DLK3"/>
<evidence type="ECO:0000256" key="1">
    <source>
        <dbReference type="SAM" id="MobiDB-lite"/>
    </source>
</evidence>
<gene>
    <name evidence="2" type="ORF">H920_07273</name>
</gene>
<protein>
    <submittedName>
        <fullName evidence="2">Uncharacterized protein</fullName>
    </submittedName>
</protein>
<feature type="region of interest" description="Disordered" evidence="1">
    <location>
        <begin position="1"/>
        <end position="32"/>
    </location>
</feature>
<evidence type="ECO:0000313" key="2">
    <source>
        <dbReference type="EMBL" id="KFO31343.1"/>
    </source>
</evidence>
<evidence type="ECO:0000313" key="3">
    <source>
        <dbReference type="Proteomes" id="UP000028990"/>
    </source>
</evidence>
<proteinExistence type="predicted"/>